<name>S7ZZL5_PENO1</name>
<evidence type="ECO:0000313" key="5">
    <source>
        <dbReference type="EMBL" id="EPS34286.1"/>
    </source>
</evidence>
<dbReference type="eggNOG" id="ENOG502SJYP">
    <property type="taxonomic scope" value="Eukaryota"/>
</dbReference>
<evidence type="ECO:0000256" key="2">
    <source>
        <dbReference type="SAM" id="Phobius"/>
    </source>
</evidence>
<dbReference type="PROSITE" id="PS51767">
    <property type="entry name" value="PEPTIDASE_A1"/>
    <property type="match status" value="1"/>
</dbReference>
<feature type="compositionally biased region" description="Polar residues" evidence="1">
    <location>
        <begin position="558"/>
        <end position="581"/>
    </location>
</feature>
<feature type="domain" description="Peptidase A1" evidence="4">
    <location>
        <begin position="1"/>
        <end position="410"/>
    </location>
</feature>
<dbReference type="STRING" id="933388.S7ZZL5"/>
<dbReference type="SUPFAM" id="SSF50630">
    <property type="entry name" value="Acid proteases"/>
    <property type="match status" value="1"/>
</dbReference>
<dbReference type="EMBL" id="KB644415">
    <property type="protein sequence ID" value="EPS34286.1"/>
    <property type="molecule type" value="Genomic_DNA"/>
</dbReference>
<dbReference type="HOGENOM" id="CLU_029272_1_0_1"/>
<feature type="signal peptide" evidence="3">
    <location>
        <begin position="1"/>
        <end position="20"/>
    </location>
</feature>
<keyword evidence="3" id="KW-0732">Signal</keyword>
<dbReference type="InterPro" id="IPR033121">
    <property type="entry name" value="PEPTIDASE_A1"/>
</dbReference>
<keyword evidence="6" id="KW-1185">Reference proteome</keyword>
<accession>S7ZZL5</accession>
<protein>
    <recommendedName>
        <fullName evidence="4">Peptidase A1 domain-containing protein</fullName>
    </recommendedName>
</protein>
<dbReference type="OrthoDB" id="4074350at2759"/>
<organism evidence="5 6">
    <name type="scientific">Penicillium oxalicum (strain 114-2 / CGMCC 5302)</name>
    <name type="common">Penicillium decumbens</name>
    <dbReference type="NCBI Taxonomy" id="933388"/>
    <lineage>
        <taxon>Eukaryota</taxon>
        <taxon>Fungi</taxon>
        <taxon>Dikarya</taxon>
        <taxon>Ascomycota</taxon>
        <taxon>Pezizomycotina</taxon>
        <taxon>Eurotiomycetes</taxon>
        <taxon>Eurotiomycetidae</taxon>
        <taxon>Eurotiales</taxon>
        <taxon>Aspergillaceae</taxon>
        <taxon>Penicillium</taxon>
    </lineage>
</organism>
<evidence type="ECO:0000256" key="1">
    <source>
        <dbReference type="SAM" id="MobiDB-lite"/>
    </source>
</evidence>
<dbReference type="InterPro" id="IPR021109">
    <property type="entry name" value="Peptidase_aspartic_dom_sf"/>
</dbReference>
<evidence type="ECO:0000256" key="3">
    <source>
        <dbReference type="SAM" id="SignalP"/>
    </source>
</evidence>
<dbReference type="PhylomeDB" id="S7ZZL5"/>
<keyword evidence="2" id="KW-0812">Transmembrane</keyword>
<keyword evidence="2" id="KW-0472">Membrane</keyword>
<gene>
    <name evidence="5" type="ORF">PDE_09250</name>
</gene>
<keyword evidence="2" id="KW-1133">Transmembrane helix</keyword>
<feature type="compositionally biased region" description="Polar residues" evidence="1">
    <location>
        <begin position="515"/>
        <end position="524"/>
    </location>
</feature>
<feature type="region of interest" description="Disordered" evidence="1">
    <location>
        <begin position="515"/>
        <end position="599"/>
    </location>
</feature>
<proteinExistence type="predicted"/>
<dbReference type="AlphaFoldDB" id="S7ZZL5"/>
<reference evidence="5 6" key="1">
    <citation type="journal article" date="2013" name="PLoS ONE">
        <title>Genomic and secretomic analyses reveal unique features of the lignocellulolytic enzyme system of Penicillium decumbens.</title>
        <authorList>
            <person name="Liu G."/>
            <person name="Zhang L."/>
            <person name="Wei X."/>
            <person name="Zou G."/>
            <person name="Qin Y."/>
            <person name="Ma L."/>
            <person name="Li J."/>
            <person name="Zheng H."/>
            <person name="Wang S."/>
            <person name="Wang C."/>
            <person name="Xun L."/>
            <person name="Zhao G.-P."/>
            <person name="Zhou Z."/>
            <person name="Qu Y."/>
        </authorList>
    </citation>
    <scope>NUCLEOTIDE SEQUENCE [LARGE SCALE GENOMIC DNA]</scope>
    <source>
        <strain evidence="6">114-2 / CGMCC 5302</strain>
    </source>
</reference>
<dbReference type="Gene3D" id="2.40.70.10">
    <property type="entry name" value="Acid Proteases"/>
    <property type="match status" value="2"/>
</dbReference>
<evidence type="ECO:0000259" key="4">
    <source>
        <dbReference type="PROSITE" id="PS51767"/>
    </source>
</evidence>
<sequence>MLRPCVLWVLCGLCIKDVLAIRPWAMTWSPQKFGPDGPWQAVRVSIGGNSTEVALYPGATWTSEILLSTLCDNSTGSSYCYGAQAGLFNTAQSSTYDDTSIQLDPHGEWSNINYGRTNAVPINAQATRALDTIDVGGLTVPSVDLITISQGYQTFPGGKNYPLQVGVLSLGAPDFNQTFATAAAPINGTFVTSYLAEKGLIPTYSYGMHIGSASLEIPGSLRLGGYDRSRVIGEVSSQPTDGGSFPIQMVDISIGVAGGGSPWNSSSITGLLSHGNTSLVSGLRVDVDPANPYIYLPQSVCDAISAHLPVTHNSDLGLYFWNVNSPLYNQITASPSYLAFSFLRNGVNTDHITVKVPFALLNLTLEAPLVAQPTPYFPCMGTGSDPTLGRAFLQAAFFGAHWTEAQWFLAQAPGPDASFIEDIKDIGDLSSTSASSGNSWEGTWSKFWTPLSSSTSSNVTAISADVTATATSTSGGGLSTGAMAGIGIGCGFAGLLLLAAALLFLSRRRSFRTANQNPEITQADSPPRFFQTEPLEVDDTRPNQLYELDHESSRRTGVFNSNSRAGRVSQPKSNARQNLRQLSEHSIGLQSGPYELGPR</sequence>
<evidence type="ECO:0000313" key="6">
    <source>
        <dbReference type="Proteomes" id="UP000019376"/>
    </source>
</evidence>
<feature type="chain" id="PRO_5004547625" description="Peptidase A1 domain-containing protein" evidence="3">
    <location>
        <begin position="21"/>
        <end position="599"/>
    </location>
</feature>
<feature type="transmembrane region" description="Helical" evidence="2">
    <location>
        <begin position="482"/>
        <end position="505"/>
    </location>
</feature>
<dbReference type="Proteomes" id="UP000019376">
    <property type="component" value="Unassembled WGS sequence"/>
</dbReference>